<evidence type="ECO:0000313" key="8">
    <source>
        <dbReference type="Proteomes" id="UP000218598"/>
    </source>
</evidence>
<comment type="similarity">
    <text evidence="1">Belongs to the FGGY kinase family.</text>
</comment>
<keyword evidence="4" id="KW-0418">Kinase</keyword>
<dbReference type="PANTHER" id="PTHR43095:SF5">
    <property type="entry name" value="XYLULOSE KINASE"/>
    <property type="match status" value="1"/>
</dbReference>
<dbReference type="GO" id="GO:0042732">
    <property type="term" value="P:D-xylose metabolic process"/>
    <property type="evidence" value="ECO:0007669"/>
    <property type="project" value="UniProtKB-KW"/>
</dbReference>
<accession>A0A2A3YJE3</accession>
<keyword evidence="3" id="KW-0808">Transferase</keyword>
<feature type="domain" description="Carbohydrate kinase FGGY N-terminal" evidence="5">
    <location>
        <begin position="27"/>
        <end position="251"/>
    </location>
</feature>
<dbReference type="Pfam" id="PF00370">
    <property type="entry name" value="FGGY_N"/>
    <property type="match status" value="1"/>
</dbReference>
<organism evidence="7 8">
    <name type="scientific">Brachybacterium alimentarium</name>
    <dbReference type="NCBI Taxonomy" id="47845"/>
    <lineage>
        <taxon>Bacteria</taxon>
        <taxon>Bacillati</taxon>
        <taxon>Actinomycetota</taxon>
        <taxon>Actinomycetes</taxon>
        <taxon>Micrococcales</taxon>
        <taxon>Dermabacteraceae</taxon>
        <taxon>Brachybacterium</taxon>
    </lineage>
</organism>
<keyword evidence="2" id="KW-0119">Carbohydrate metabolism</keyword>
<evidence type="ECO:0000259" key="5">
    <source>
        <dbReference type="Pfam" id="PF00370"/>
    </source>
</evidence>
<dbReference type="Pfam" id="PF02782">
    <property type="entry name" value="FGGY_C"/>
    <property type="match status" value="1"/>
</dbReference>
<protein>
    <submittedName>
        <fullName evidence="7">ATPase</fullName>
    </submittedName>
</protein>
<dbReference type="Proteomes" id="UP000218598">
    <property type="component" value="Unassembled WGS sequence"/>
</dbReference>
<dbReference type="GO" id="GO:0016301">
    <property type="term" value="F:kinase activity"/>
    <property type="evidence" value="ECO:0007669"/>
    <property type="project" value="UniProtKB-KW"/>
</dbReference>
<name>A0A2A3YJE3_9MICO</name>
<proteinExistence type="inferred from homology"/>
<evidence type="ECO:0000256" key="3">
    <source>
        <dbReference type="ARBA" id="ARBA00022679"/>
    </source>
</evidence>
<dbReference type="InterPro" id="IPR043129">
    <property type="entry name" value="ATPase_NBD"/>
</dbReference>
<keyword evidence="2" id="KW-0859">Xylose metabolism</keyword>
<dbReference type="GeneID" id="95327185"/>
<evidence type="ECO:0000259" key="6">
    <source>
        <dbReference type="Pfam" id="PF02782"/>
    </source>
</evidence>
<dbReference type="SUPFAM" id="SSF53067">
    <property type="entry name" value="Actin-like ATPase domain"/>
    <property type="match status" value="2"/>
</dbReference>
<dbReference type="InterPro" id="IPR050406">
    <property type="entry name" value="FGGY_Carb_Kinase"/>
</dbReference>
<evidence type="ECO:0000256" key="2">
    <source>
        <dbReference type="ARBA" id="ARBA00022629"/>
    </source>
</evidence>
<dbReference type="InterPro" id="IPR018485">
    <property type="entry name" value="FGGY_C"/>
</dbReference>
<keyword evidence="8" id="KW-1185">Reference proteome</keyword>
<sequence length="548" mass="57331">MTHADVSSADHTAAGAAALLEAGRPHLGLELGSTRIKAALIDDSGAVLATGSHAWENEFSDESWTYSLSNAWSGIQDCYADLVRDVRERHGVELTGLASIGISAMMHGYLAFDAEGEQLAPFRTWRNTYTADASALLSRTLELNIPLRWSVSHLLHAILGGEEHVPRIAHLTTLAGYVHWQLTGRQVLGAGDASGMFPLAASGDAFDPELLERFAALDEVADVPWNLPDILPEVLVAGQDAGSLTAEGAALLDPSGALRSGAVAAAPEGDAGTGMVATQAVDPRTGNVSAGTSAFAMVVLEGPLSGPREEIDLVTTPSGDPVAMIHTNNCTSDLDAWLGIFGRFAELLGRPADPEELYSTLFGAGADGEADAGGVLSYNYVSGEHQTGVPSGRPLLVREQEARFTLENFMRSQLYGAFGALAVGMEALLKDEGVQLDVMYAHGGIFRTRGIAQQVLADALATPVAVGESAGEGGSWGMALLAAYTARTAAADGSAPTSLSSFLSEEVFASQELSTLQPDEAGMAGHATWLESYRTGLQVERLAGELLD</sequence>
<evidence type="ECO:0000313" key="7">
    <source>
        <dbReference type="EMBL" id="PCC39466.1"/>
    </source>
</evidence>
<dbReference type="InterPro" id="IPR018484">
    <property type="entry name" value="FGGY_N"/>
</dbReference>
<dbReference type="RefSeq" id="WP_096164565.1">
    <property type="nucleotide sequence ID" value="NZ_JBQQGT010000008.1"/>
</dbReference>
<dbReference type="Gene3D" id="3.30.420.40">
    <property type="match status" value="2"/>
</dbReference>
<reference evidence="7 8" key="1">
    <citation type="journal article" date="2017" name="Elife">
        <title>Extensive horizontal gene transfer in cheese-associated bacteria.</title>
        <authorList>
            <person name="Bonham K.S."/>
            <person name="Wolfe B.E."/>
            <person name="Dutton R.J."/>
        </authorList>
    </citation>
    <scope>NUCLEOTIDE SEQUENCE [LARGE SCALE GENOMIC DNA]</scope>
    <source>
        <strain evidence="7 8">341_9</strain>
    </source>
</reference>
<evidence type="ECO:0000256" key="4">
    <source>
        <dbReference type="ARBA" id="ARBA00022777"/>
    </source>
</evidence>
<feature type="domain" description="Carbohydrate kinase FGGY C-terminal" evidence="6">
    <location>
        <begin position="287"/>
        <end position="485"/>
    </location>
</feature>
<dbReference type="OrthoDB" id="9760563at2"/>
<dbReference type="CDD" id="cd07809">
    <property type="entry name" value="ASKHA_NBD_FGGY_BaXK-like"/>
    <property type="match status" value="1"/>
</dbReference>
<dbReference type="PANTHER" id="PTHR43095">
    <property type="entry name" value="SUGAR KINASE"/>
    <property type="match status" value="1"/>
</dbReference>
<comment type="caution">
    <text evidence="7">The sequence shown here is derived from an EMBL/GenBank/DDBJ whole genome shotgun (WGS) entry which is preliminary data.</text>
</comment>
<dbReference type="EMBL" id="NRGR01000015">
    <property type="protein sequence ID" value="PCC39466.1"/>
    <property type="molecule type" value="Genomic_DNA"/>
</dbReference>
<evidence type="ECO:0000256" key="1">
    <source>
        <dbReference type="ARBA" id="ARBA00009156"/>
    </source>
</evidence>
<dbReference type="AlphaFoldDB" id="A0A2A3YJE3"/>
<gene>
    <name evidence="7" type="ORF">CIK66_09450</name>
</gene>